<dbReference type="SUPFAM" id="SSF111369">
    <property type="entry name" value="HlyD-like secretion proteins"/>
    <property type="match status" value="1"/>
</dbReference>
<dbReference type="Gene3D" id="1.10.287.470">
    <property type="entry name" value="Helix hairpin bin"/>
    <property type="match status" value="1"/>
</dbReference>
<proteinExistence type="inferred from homology"/>
<dbReference type="InterPro" id="IPR058792">
    <property type="entry name" value="Beta-barrel_RND_2"/>
</dbReference>
<evidence type="ECO:0000259" key="4">
    <source>
        <dbReference type="Pfam" id="PF25917"/>
    </source>
</evidence>
<dbReference type="InterPro" id="IPR058625">
    <property type="entry name" value="MdtA-like_BSH"/>
</dbReference>
<evidence type="ECO:0000259" key="6">
    <source>
        <dbReference type="Pfam" id="PF25967"/>
    </source>
</evidence>
<evidence type="ECO:0000256" key="3">
    <source>
        <dbReference type="ARBA" id="ARBA00022448"/>
    </source>
</evidence>
<dbReference type="GO" id="GO:1990281">
    <property type="term" value="C:efflux pump complex"/>
    <property type="evidence" value="ECO:0007669"/>
    <property type="project" value="TreeGrafter"/>
</dbReference>
<dbReference type="AlphaFoldDB" id="A0A158H725"/>
<comment type="similarity">
    <text evidence="2">Belongs to the membrane fusion protein (MFP) (TC 8.A.1) family.</text>
</comment>
<dbReference type="Pfam" id="PF25954">
    <property type="entry name" value="Beta-barrel_RND_2"/>
    <property type="match status" value="1"/>
</dbReference>
<feature type="domain" description="Multidrug resistance protein MdtA-like barrel-sandwich hybrid" evidence="4">
    <location>
        <begin position="76"/>
        <end position="210"/>
    </location>
</feature>
<evidence type="ECO:0000313" key="7">
    <source>
        <dbReference type="EMBL" id="SAL39783.1"/>
    </source>
</evidence>
<dbReference type="Gene3D" id="2.40.50.100">
    <property type="match status" value="1"/>
</dbReference>
<reference evidence="8" key="1">
    <citation type="submission" date="2016-01" db="EMBL/GenBank/DDBJ databases">
        <authorList>
            <person name="Peeters C."/>
        </authorList>
    </citation>
    <scope>NUCLEOTIDE SEQUENCE [LARGE SCALE GENOMIC DNA]</scope>
</reference>
<dbReference type="PANTHER" id="PTHR30469:SF37">
    <property type="entry name" value="RAGD PROTEIN"/>
    <property type="match status" value="1"/>
</dbReference>
<dbReference type="Pfam" id="PF25917">
    <property type="entry name" value="BSH_RND"/>
    <property type="match status" value="1"/>
</dbReference>
<dbReference type="PANTHER" id="PTHR30469">
    <property type="entry name" value="MULTIDRUG RESISTANCE PROTEIN MDTA"/>
    <property type="match status" value="1"/>
</dbReference>
<gene>
    <name evidence="7" type="ORF">AWB70_02948</name>
</gene>
<dbReference type="InterPro" id="IPR006143">
    <property type="entry name" value="RND_pump_MFP"/>
</dbReference>
<accession>A0A158H725</accession>
<dbReference type="EMBL" id="FCNY02000007">
    <property type="protein sequence ID" value="SAL39783.1"/>
    <property type="molecule type" value="Genomic_DNA"/>
</dbReference>
<name>A0A158H725_CABCO</name>
<dbReference type="FunFam" id="2.40.30.170:FF:000010">
    <property type="entry name" value="Efflux RND transporter periplasmic adaptor subunit"/>
    <property type="match status" value="1"/>
</dbReference>
<evidence type="ECO:0000259" key="5">
    <source>
        <dbReference type="Pfam" id="PF25954"/>
    </source>
</evidence>
<dbReference type="GO" id="GO:0015562">
    <property type="term" value="F:efflux transmembrane transporter activity"/>
    <property type="evidence" value="ECO:0007669"/>
    <property type="project" value="TreeGrafter"/>
</dbReference>
<feature type="domain" description="Multidrug resistance protein MdtA-like C-terminal permuted SH3" evidence="6">
    <location>
        <begin position="314"/>
        <end position="364"/>
    </location>
</feature>
<comment type="subcellular location">
    <subcellularLocation>
        <location evidence="1">Cell envelope</location>
    </subcellularLocation>
</comment>
<evidence type="ECO:0000256" key="1">
    <source>
        <dbReference type="ARBA" id="ARBA00004196"/>
    </source>
</evidence>
<dbReference type="Proteomes" id="UP000054740">
    <property type="component" value="Unassembled WGS sequence"/>
</dbReference>
<keyword evidence="8" id="KW-1185">Reference proteome</keyword>
<protein>
    <submittedName>
        <fullName evidence="7">RND family efflux transporter MFP subunit</fullName>
    </submittedName>
</protein>
<feature type="domain" description="CusB-like beta-barrel" evidence="5">
    <location>
        <begin position="233"/>
        <end position="303"/>
    </location>
</feature>
<dbReference type="Gene3D" id="2.40.30.170">
    <property type="match status" value="1"/>
</dbReference>
<dbReference type="Pfam" id="PF25967">
    <property type="entry name" value="RND-MFP_C"/>
    <property type="match status" value="1"/>
</dbReference>
<sequence length="383" mass="40952">MKSTTPMRMRLIPVAVSGLVAVMLVAGIVPRLHARAAQTHQVDEQREPLVSTISPKQAPATQELLLPASVMPWADASIYARTSGYVQQWYADIGTHVKAGQLLASIETPELDAQLRQARADAAMAQADYRFANSTASRWQTMLQTQSVSQQDADAKTSDSDAKRAALQSKQADVTRLQEMASYQKVTAPFDGVITVRNVDIGSLVTAGGAPGLAGMPGELMHIEQTDRLRVFADVPQDDAASVKPGSAVYLTSQQYPGRRFPATLARSAGAIDPVSRTLHVEADIDNRDGALMPGAYAELHLALVSPAPELQLPASALLFRPDGVTVAVLGRDGKAKLKKVTIGRDFGIYVEIATGLDATDRVIDNPSDSIHDGEALRTSTHA</sequence>
<dbReference type="RefSeq" id="WP_053568993.1">
    <property type="nucleotide sequence ID" value="NZ_FCNY02000007.1"/>
</dbReference>
<evidence type="ECO:0000313" key="8">
    <source>
        <dbReference type="Proteomes" id="UP000054740"/>
    </source>
</evidence>
<dbReference type="NCBIfam" id="TIGR01730">
    <property type="entry name" value="RND_mfp"/>
    <property type="match status" value="1"/>
</dbReference>
<evidence type="ECO:0000256" key="2">
    <source>
        <dbReference type="ARBA" id="ARBA00009477"/>
    </source>
</evidence>
<dbReference type="InterPro" id="IPR058627">
    <property type="entry name" value="MdtA-like_C"/>
</dbReference>
<dbReference type="Gene3D" id="2.40.420.20">
    <property type="match status" value="1"/>
</dbReference>
<keyword evidence="3" id="KW-0813">Transport</keyword>
<organism evidence="7 8">
    <name type="scientific">Caballeronia cordobensis</name>
    <name type="common">Burkholderia cordobensis</name>
    <dbReference type="NCBI Taxonomy" id="1353886"/>
    <lineage>
        <taxon>Bacteria</taxon>
        <taxon>Pseudomonadati</taxon>
        <taxon>Pseudomonadota</taxon>
        <taxon>Betaproteobacteria</taxon>
        <taxon>Burkholderiales</taxon>
        <taxon>Burkholderiaceae</taxon>
        <taxon>Caballeronia</taxon>
    </lineage>
</organism>